<reference evidence="2" key="1">
    <citation type="submission" date="2020-07" db="EMBL/GenBank/DDBJ databases">
        <title>Huge and variable diversity of episymbiotic CPR bacteria and DPANN archaea in groundwater ecosystems.</title>
        <authorList>
            <person name="He C.Y."/>
            <person name="Keren R."/>
            <person name="Whittaker M."/>
            <person name="Farag I.F."/>
            <person name="Doudna J."/>
            <person name="Cate J.H.D."/>
            <person name="Banfield J.F."/>
        </authorList>
    </citation>
    <scope>NUCLEOTIDE SEQUENCE</scope>
    <source>
        <strain evidence="2">NC_groundwater_17_Pr7_B-0.1um_64_12</strain>
    </source>
</reference>
<sequence length="411" mass="44058">MNSKPSSISGPSDVLYRGKVFELGDYPDLGFGIDAAEMDAAISAFGAVPNDLEHSRLRSVLGHSLGELRRLWRVGQEVYGELAIPSWLAELIGNVMKVSLAFDRHKRVVGSALTLHPRISDAQVVAAFSRLTSRVAPSATHGLNSFGSLVPIHRDSLADPLRDAVLGVASGGPRVSPHSHAKPSQSNRKAIAERANGAPEIRYDGEASASREETMHRFLKERLAAAFGLGGPPAALAQPENWTGAPNAVGPEPPDPPDDEADEPDTQDEAAQAELKMLRERAVALAVGRAEASAAQFADESVRGRKFLPVDRPYLVRLFLGALLADGGGEVRFSEEGHPHEGPCCQALREMAERRPPHDWTGEVLLSATPVKFASQAGITEERKSELLARSDLGREAARMRGASNGRLSAH</sequence>
<feature type="compositionally biased region" description="Acidic residues" evidence="1">
    <location>
        <begin position="255"/>
        <end position="268"/>
    </location>
</feature>
<feature type="compositionally biased region" description="Basic and acidic residues" evidence="1">
    <location>
        <begin position="201"/>
        <end position="213"/>
    </location>
</feature>
<evidence type="ECO:0000313" key="2">
    <source>
        <dbReference type="EMBL" id="MBI1756190.1"/>
    </source>
</evidence>
<gene>
    <name evidence="2" type="ORF">HYR64_03685</name>
</gene>
<name>A0A931LWL2_FIMGI</name>
<feature type="region of interest" description="Disordered" evidence="1">
    <location>
        <begin position="168"/>
        <end position="213"/>
    </location>
</feature>
<evidence type="ECO:0000256" key="1">
    <source>
        <dbReference type="SAM" id="MobiDB-lite"/>
    </source>
</evidence>
<organism evidence="2 3">
    <name type="scientific">Fimbriimonas ginsengisoli</name>
    <dbReference type="NCBI Taxonomy" id="1005039"/>
    <lineage>
        <taxon>Bacteria</taxon>
        <taxon>Bacillati</taxon>
        <taxon>Armatimonadota</taxon>
        <taxon>Fimbriimonadia</taxon>
        <taxon>Fimbriimonadales</taxon>
        <taxon>Fimbriimonadaceae</taxon>
        <taxon>Fimbriimonas</taxon>
    </lineage>
</organism>
<protein>
    <submittedName>
        <fullName evidence="2">Uncharacterized protein</fullName>
    </submittedName>
</protein>
<dbReference type="EMBL" id="JACOSL010000026">
    <property type="protein sequence ID" value="MBI1756190.1"/>
    <property type="molecule type" value="Genomic_DNA"/>
</dbReference>
<dbReference type="Proteomes" id="UP000727962">
    <property type="component" value="Unassembled WGS sequence"/>
</dbReference>
<feature type="region of interest" description="Disordered" evidence="1">
    <location>
        <begin position="234"/>
        <end position="268"/>
    </location>
</feature>
<evidence type="ECO:0000313" key="3">
    <source>
        <dbReference type="Proteomes" id="UP000727962"/>
    </source>
</evidence>
<proteinExistence type="predicted"/>
<dbReference type="AlphaFoldDB" id="A0A931LWL2"/>
<comment type="caution">
    <text evidence="2">The sequence shown here is derived from an EMBL/GenBank/DDBJ whole genome shotgun (WGS) entry which is preliminary data.</text>
</comment>
<accession>A0A931LWL2</accession>